<evidence type="ECO:0000313" key="1">
    <source>
        <dbReference type="EMBL" id="KAK8038631.1"/>
    </source>
</evidence>
<evidence type="ECO:0000313" key="2">
    <source>
        <dbReference type="Proteomes" id="UP001444661"/>
    </source>
</evidence>
<sequence length="67" mass="7928">MSKAQYRRMQENTTTMGNRDTIYVIFRVYNLGCENMGLRIYLDPEELRVSERLKFTAESWSVVPVYG</sequence>
<accession>A0ABR1SXS2</accession>
<proteinExistence type="predicted"/>
<dbReference type="Proteomes" id="UP001444661">
    <property type="component" value="Unassembled WGS sequence"/>
</dbReference>
<keyword evidence="2" id="KW-1185">Reference proteome</keyword>
<comment type="caution">
    <text evidence="1">The sequence shown here is derived from an EMBL/GenBank/DDBJ whole genome shotgun (WGS) entry which is preliminary data.</text>
</comment>
<gene>
    <name evidence="1" type="ORF">PG993_007042</name>
</gene>
<protein>
    <submittedName>
        <fullName evidence="1">Uncharacterized protein</fullName>
    </submittedName>
</protein>
<reference evidence="1 2" key="1">
    <citation type="submission" date="2023-01" db="EMBL/GenBank/DDBJ databases">
        <title>Analysis of 21 Apiospora genomes using comparative genomics revels a genus with tremendous synthesis potential of carbohydrate active enzymes and secondary metabolites.</title>
        <authorList>
            <person name="Sorensen T."/>
        </authorList>
    </citation>
    <scope>NUCLEOTIDE SEQUENCE [LARGE SCALE GENOMIC DNA]</scope>
    <source>
        <strain evidence="1 2">CBS 33761</strain>
    </source>
</reference>
<dbReference type="EMBL" id="JAQQWK010000006">
    <property type="protein sequence ID" value="KAK8038631.1"/>
    <property type="molecule type" value="Genomic_DNA"/>
</dbReference>
<name>A0ABR1SXS2_9PEZI</name>
<organism evidence="1 2">
    <name type="scientific">Apiospora rasikravindrae</name>
    <dbReference type="NCBI Taxonomy" id="990691"/>
    <lineage>
        <taxon>Eukaryota</taxon>
        <taxon>Fungi</taxon>
        <taxon>Dikarya</taxon>
        <taxon>Ascomycota</taxon>
        <taxon>Pezizomycotina</taxon>
        <taxon>Sordariomycetes</taxon>
        <taxon>Xylariomycetidae</taxon>
        <taxon>Amphisphaeriales</taxon>
        <taxon>Apiosporaceae</taxon>
        <taxon>Apiospora</taxon>
    </lineage>
</organism>